<feature type="region of interest" description="Disordered" evidence="1">
    <location>
        <begin position="35"/>
        <end position="130"/>
    </location>
</feature>
<evidence type="ECO:0000313" key="3">
    <source>
        <dbReference type="Proteomes" id="UP001295684"/>
    </source>
</evidence>
<sequence>MGCTNGSQAKSPIQRNIMPKEQAIVGQDRQEEINLNQRNGDENIPKFITNPVGGASEVSPYNPNESVNLNQQKKEQSWKQESNDQHYEMANMFQSKMGVPTTEVQDGNMPKRQETQSYLNKPYDYGGSMP</sequence>
<proteinExistence type="predicted"/>
<evidence type="ECO:0000313" key="2">
    <source>
        <dbReference type="EMBL" id="CAI2379725.1"/>
    </source>
</evidence>
<evidence type="ECO:0000256" key="1">
    <source>
        <dbReference type="SAM" id="MobiDB-lite"/>
    </source>
</evidence>
<accession>A0AAD1XVA9</accession>
<comment type="caution">
    <text evidence="2">The sequence shown here is derived from an EMBL/GenBank/DDBJ whole genome shotgun (WGS) entry which is preliminary data.</text>
</comment>
<dbReference type="EMBL" id="CAMPGE010021580">
    <property type="protein sequence ID" value="CAI2379725.1"/>
    <property type="molecule type" value="Genomic_DNA"/>
</dbReference>
<reference evidence="2" key="1">
    <citation type="submission" date="2023-07" db="EMBL/GenBank/DDBJ databases">
        <authorList>
            <consortium name="AG Swart"/>
            <person name="Singh M."/>
            <person name="Singh A."/>
            <person name="Seah K."/>
            <person name="Emmerich C."/>
        </authorList>
    </citation>
    <scope>NUCLEOTIDE SEQUENCE</scope>
    <source>
        <strain evidence="2">DP1</strain>
    </source>
</reference>
<name>A0AAD1XVA9_EUPCR</name>
<feature type="compositionally biased region" description="Basic and acidic residues" evidence="1">
    <location>
        <begin position="72"/>
        <end position="87"/>
    </location>
</feature>
<gene>
    <name evidence="2" type="ORF">ECRASSUSDP1_LOCUS21138</name>
</gene>
<dbReference type="Proteomes" id="UP001295684">
    <property type="component" value="Unassembled WGS sequence"/>
</dbReference>
<protein>
    <submittedName>
        <fullName evidence="2">Uncharacterized protein</fullName>
    </submittedName>
</protein>
<keyword evidence="3" id="KW-1185">Reference proteome</keyword>
<organism evidence="2 3">
    <name type="scientific">Euplotes crassus</name>
    <dbReference type="NCBI Taxonomy" id="5936"/>
    <lineage>
        <taxon>Eukaryota</taxon>
        <taxon>Sar</taxon>
        <taxon>Alveolata</taxon>
        <taxon>Ciliophora</taxon>
        <taxon>Intramacronucleata</taxon>
        <taxon>Spirotrichea</taxon>
        <taxon>Hypotrichia</taxon>
        <taxon>Euplotida</taxon>
        <taxon>Euplotidae</taxon>
        <taxon>Moneuplotes</taxon>
    </lineage>
</organism>
<dbReference type="AlphaFoldDB" id="A0AAD1XVA9"/>
<feature type="compositionally biased region" description="Polar residues" evidence="1">
    <location>
        <begin position="59"/>
        <end position="70"/>
    </location>
</feature>